<evidence type="ECO:0000259" key="21">
    <source>
        <dbReference type="SMART" id="SM00822"/>
    </source>
</evidence>
<evidence type="ECO:0000256" key="1">
    <source>
        <dbReference type="ARBA" id="ARBA00004275"/>
    </source>
</evidence>
<dbReference type="Pfam" id="PF13561">
    <property type="entry name" value="adh_short_C2"/>
    <property type="match status" value="1"/>
</dbReference>
<evidence type="ECO:0000256" key="2">
    <source>
        <dbReference type="ARBA" id="ARBA00005189"/>
    </source>
</evidence>
<comment type="catalytic activity">
    <reaction evidence="20">
        <text>(2E)-octenoyl-CoA + NADPH + H(+) = octanoyl-CoA + NADP(+)</text>
        <dbReference type="Rhea" id="RHEA:44952"/>
        <dbReference type="ChEBI" id="CHEBI:15378"/>
        <dbReference type="ChEBI" id="CHEBI:57386"/>
        <dbReference type="ChEBI" id="CHEBI:57783"/>
        <dbReference type="ChEBI" id="CHEBI:58349"/>
        <dbReference type="ChEBI" id="CHEBI:62242"/>
    </reaction>
    <physiologicalReaction direction="left-to-right" evidence="20">
        <dbReference type="Rhea" id="RHEA:44953"/>
    </physiologicalReaction>
</comment>
<comment type="subunit">
    <text evidence="12">Interacts with PEX5, probably required to target it into peroxisomes.</text>
</comment>
<evidence type="ECO:0000256" key="4">
    <source>
        <dbReference type="ARBA" id="ARBA00022553"/>
    </source>
</evidence>
<evidence type="ECO:0000256" key="19">
    <source>
        <dbReference type="ARBA" id="ARBA00049386"/>
    </source>
</evidence>
<dbReference type="EMBL" id="JBAFVH010000022">
    <property type="protein sequence ID" value="MFG1375142.1"/>
    <property type="molecule type" value="Genomic_DNA"/>
</dbReference>
<keyword evidence="5" id="KW-0276">Fatty acid metabolism</keyword>
<keyword evidence="7" id="KW-0560">Oxidoreductase</keyword>
<keyword evidence="4" id="KW-0597">Phosphoprotein</keyword>
<name>A0ABW7A329_9HYPH</name>
<keyword evidence="6" id="KW-0521">NADP</keyword>
<dbReference type="Proteomes" id="UP001604002">
    <property type="component" value="Unassembled WGS sequence"/>
</dbReference>
<dbReference type="InterPro" id="IPR057326">
    <property type="entry name" value="KR_dom"/>
</dbReference>
<dbReference type="InterPro" id="IPR052388">
    <property type="entry name" value="Peroxisomal_t2-enoyl-CoA_red"/>
</dbReference>
<comment type="catalytic activity">
    <reaction evidence="17">
        <text>(2E)-hexenoyl-CoA + NADPH + H(+) = hexanoyl-CoA + NADP(+)</text>
        <dbReference type="Rhea" id="RHEA:44956"/>
        <dbReference type="ChEBI" id="CHEBI:15378"/>
        <dbReference type="ChEBI" id="CHEBI:57783"/>
        <dbReference type="ChEBI" id="CHEBI:58349"/>
        <dbReference type="ChEBI" id="CHEBI:62077"/>
        <dbReference type="ChEBI" id="CHEBI:62620"/>
    </reaction>
    <physiologicalReaction direction="left-to-right" evidence="17">
        <dbReference type="Rhea" id="RHEA:44957"/>
    </physiologicalReaction>
</comment>
<feature type="domain" description="Ketoreductase" evidence="21">
    <location>
        <begin position="35"/>
        <end position="177"/>
    </location>
</feature>
<evidence type="ECO:0000256" key="11">
    <source>
        <dbReference type="ARBA" id="ARBA00037124"/>
    </source>
</evidence>
<keyword evidence="8" id="KW-0443">Lipid metabolism</keyword>
<evidence type="ECO:0000256" key="12">
    <source>
        <dbReference type="ARBA" id="ARBA00038622"/>
    </source>
</evidence>
<dbReference type="PRINTS" id="PR00081">
    <property type="entry name" value="GDHRDH"/>
</dbReference>
<evidence type="ECO:0000256" key="13">
    <source>
        <dbReference type="ARBA" id="ARBA00038849"/>
    </source>
</evidence>
<dbReference type="PANTHER" id="PTHR24317:SF7">
    <property type="entry name" value="PEROXISOMAL TRANS-2-ENOYL-COA REDUCTASE"/>
    <property type="match status" value="1"/>
</dbReference>
<sequence length="306" mass="32565">MSDISGDVSVPEVGMSDEDFAHRPTVLREGTFEGKVVLVSGGGSGIGRATAILLGRLGARLVLCGRDPGKLESAAACLTRLGADVSTHPMSIRSPDAVEALFAEVVDRHGGIDVLVNNAGGQFAQATIDIKPKGWNAVVDTNLNGTFYMMQAGARHWREVARPGCIVNVVAAIWRGMPQVAHTCAARAGVVFLSKTVATEWAPLNIRVNCVAPGTIRTEGFGNYPREALASFSQANPMLRTGSAWDIAEAIAYLGSDAAGFITGETLNVDGGSQNWGDPWFLGRPEYFELNYAEARLPTHLKEQAR</sequence>
<dbReference type="InterPro" id="IPR002347">
    <property type="entry name" value="SDR_fam"/>
</dbReference>
<comment type="function">
    <text evidence="11">Participates in chain elongation of fatty acids. Catalyzes the reduction of trans-2-enoyl-CoAs of varying chain lengths from 6:1 to 16:1, having maximum activity with 10:1 CoA. Has no 2,4-dienoyl-CoA reductase activity.</text>
</comment>
<evidence type="ECO:0000256" key="18">
    <source>
        <dbReference type="ARBA" id="ARBA00049251"/>
    </source>
</evidence>
<dbReference type="RefSeq" id="WP_393994669.1">
    <property type="nucleotide sequence ID" value="NZ_JBAFVH010000022.1"/>
</dbReference>
<evidence type="ECO:0000256" key="7">
    <source>
        <dbReference type="ARBA" id="ARBA00023002"/>
    </source>
</evidence>
<proteinExistence type="predicted"/>
<evidence type="ECO:0000256" key="3">
    <source>
        <dbReference type="ARBA" id="ARBA00022516"/>
    </source>
</evidence>
<evidence type="ECO:0000256" key="10">
    <source>
        <dbReference type="ARBA" id="ARBA00023160"/>
    </source>
</evidence>
<evidence type="ECO:0000256" key="6">
    <source>
        <dbReference type="ARBA" id="ARBA00022857"/>
    </source>
</evidence>
<dbReference type="Gene3D" id="3.40.50.720">
    <property type="entry name" value="NAD(P)-binding Rossmann-like Domain"/>
    <property type="match status" value="1"/>
</dbReference>
<dbReference type="PANTHER" id="PTHR24317">
    <property type="entry name" value="PEROXISOMAL TRANS-2-ENOYL-COA REDUCTASE"/>
    <property type="match status" value="1"/>
</dbReference>
<keyword evidence="10" id="KW-0275">Fatty acid biosynthesis</keyword>
<evidence type="ECO:0000256" key="5">
    <source>
        <dbReference type="ARBA" id="ARBA00022832"/>
    </source>
</evidence>
<comment type="catalytic activity">
    <reaction evidence="18">
        <text>a (2E)-enoyl-CoA + NADPH + H(+) = a 2,3-saturated acyl-CoA + NADP(+)</text>
        <dbReference type="Rhea" id="RHEA:33763"/>
        <dbReference type="ChEBI" id="CHEBI:15378"/>
        <dbReference type="ChEBI" id="CHEBI:57783"/>
        <dbReference type="ChEBI" id="CHEBI:58349"/>
        <dbReference type="ChEBI" id="CHEBI:58856"/>
        <dbReference type="ChEBI" id="CHEBI:65111"/>
        <dbReference type="EC" id="1.3.1.38"/>
    </reaction>
    <physiologicalReaction direction="left-to-right" evidence="18">
        <dbReference type="Rhea" id="RHEA:33764"/>
    </physiologicalReaction>
</comment>
<keyword evidence="9" id="KW-0576">Peroxisome</keyword>
<protein>
    <recommendedName>
        <fullName evidence="14">Peroxisomal trans-2-enoyl-CoA reductase</fullName>
        <ecNumber evidence="13">1.3.1.38</ecNumber>
    </recommendedName>
</protein>
<reference evidence="22 23" key="1">
    <citation type="submission" date="2024-02" db="EMBL/GenBank/DDBJ databases">
        <title>Expansion and revision of Xanthobacter and proposal of Roseixanthobacter gen. nov.</title>
        <authorList>
            <person name="Soltysiak M.P.M."/>
            <person name="Jalihal A."/>
            <person name="Ory A."/>
            <person name="Chrisophersen C."/>
            <person name="Lee A.D."/>
            <person name="Boulton J."/>
            <person name="Springer M."/>
        </authorList>
    </citation>
    <scope>NUCLEOTIDE SEQUENCE [LARGE SCALE GENOMIC DNA]</scope>
    <source>
        <strain evidence="22 23">23A</strain>
    </source>
</reference>
<evidence type="ECO:0000256" key="14">
    <source>
        <dbReference type="ARBA" id="ARBA00041063"/>
    </source>
</evidence>
<dbReference type="InterPro" id="IPR036291">
    <property type="entry name" value="NAD(P)-bd_dom_sf"/>
</dbReference>
<comment type="subcellular location">
    <subcellularLocation>
        <location evidence="1">Peroxisome</location>
    </subcellularLocation>
</comment>
<evidence type="ECO:0000313" key="23">
    <source>
        <dbReference type="Proteomes" id="UP001604002"/>
    </source>
</evidence>
<evidence type="ECO:0000256" key="17">
    <source>
        <dbReference type="ARBA" id="ARBA00049108"/>
    </source>
</evidence>
<keyword evidence="23" id="KW-1185">Reference proteome</keyword>
<evidence type="ECO:0000256" key="8">
    <source>
        <dbReference type="ARBA" id="ARBA00023098"/>
    </source>
</evidence>
<dbReference type="SMART" id="SM00822">
    <property type="entry name" value="PKS_KR"/>
    <property type="match status" value="1"/>
</dbReference>
<gene>
    <name evidence="22" type="ORF">V5F32_23455</name>
</gene>
<organism evidence="22 23">
    <name type="scientific">Xanthobacter oligotrophicus</name>
    <dbReference type="NCBI Taxonomy" id="2607286"/>
    <lineage>
        <taxon>Bacteria</taxon>
        <taxon>Pseudomonadati</taxon>
        <taxon>Pseudomonadota</taxon>
        <taxon>Alphaproteobacteria</taxon>
        <taxon>Hyphomicrobiales</taxon>
        <taxon>Xanthobacteraceae</taxon>
        <taxon>Xanthobacter</taxon>
    </lineage>
</organism>
<keyword evidence="3" id="KW-0444">Lipid biosynthesis</keyword>
<evidence type="ECO:0000256" key="20">
    <source>
        <dbReference type="ARBA" id="ARBA00049559"/>
    </source>
</evidence>
<comment type="catalytic activity">
    <reaction evidence="19">
        <text>(2E)-decenoyl-CoA + NADPH + H(+) = decanoyl-CoA + NADP(+)</text>
        <dbReference type="Rhea" id="RHEA:44960"/>
        <dbReference type="ChEBI" id="CHEBI:15378"/>
        <dbReference type="ChEBI" id="CHEBI:57783"/>
        <dbReference type="ChEBI" id="CHEBI:58349"/>
        <dbReference type="ChEBI" id="CHEBI:61406"/>
        <dbReference type="ChEBI" id="CHEBI:61430"/>
    </reaction>
    <physiologicalReaction direction="left-to-right" evidence="19">
        <dbReference type="Rhea" id="RHEA:44961"/>
    </physiologicalReaction>
</comment>
<evidence type="ECO:0000256" key="15">
    <source>
        <dbReference type="ARBA" id="ARBA00047570"/>
    </source>
</evidence>
<evidence type="ECO:0000256" key="9">
    <source>
        <dbReference type="ARBA" id="ARBA00023140"/>
    </source>
</evidence>
<evidence type="ECO:0000256" key="16">
    <source>
        <dbReference type="ARBA" id="ARBA00048686"/>
    </source>
</evidence>
<dbReference type="EC" id="1.3.1.38" evidence="13"/>
<evidence type="ECO:0000313" key="22">
    <source>
        <dbReference type="EMBL" id="MFG1375142.1"/>
    </source>
</evidence>
<comment type="catalytic activity">
    <reaction evidence="15">
        <text>(2E)-dodecenoyl-CoA + NADPH + H(+) = dodecanoyl-CoA + NADP(+)</text>
        <dbReference type="Rhea" id="RHEA:44964"/>
        <dbReference type="ChEBI" id="CHEBI:15378"/>
        <dbReference type="ChEBI" id="CHEBI:57330"/>
        <dbReference type="ChEBI" id="CHEBI:57375"/>
        <dbReference type="ChEBI" id="CHEBI:57783"/>
        <dbReference type="ChEBI" id="CHEBI:58349"/>
    </reaction>
    <physiologicalReaction direction="left-to-right" evidence="15">
        <dbReference type="Rhea" id="RHEA:44965"/>
    </physiologicalReaction>
</comment>
<comment type="pathway">
    <text evidence="2">Lipid metabolism.</text>
</comment>
<dbReference type="SUPFAM" id="SSF51735">
    <property type="entry name" value="NAD(P)-binding Rossmann-fold domains"/>
    <property type="match status" value="1"/>
</dbReference>
<dbReference type="PRINTS" id="PR00080">
    <property type="entry name" value="SDRFAMILY"/>
</dbReference>
<comment type="catalytic activity">
    <reaction evidence="16">
        <text>(2E)-tetradecenoyl-CoA + NADPH + H(+) = tetradecanoyl-CoA + NADP(+)</text>
        <dbReference type="Rhea" id="RHEA:44968"/>
        <dbReference type="ChEBI" id="CHEBI:15378"/>
        <dbReference type="ChEBI" id="CHEBI:57385"/>
        <dbReference type="ChEBI" id="CHEBI:57783"/>
        <dbReference type="ChEBI" id="CHEBI:58349"/>
        <dbReference type="ChEBI" id="CHEBI:61405"/>
    </reaction>
    <physiologicalReaction direction="left-to-right" evidence="16">
        <dbReference type="Rhea" id="RHEA:44969"/>
    </physiologicalReaction>
</comment>
<comment type="caution">
    <text evidence="22">The sequence shown here is derived from an EMBL/GenBank/DDBJ whole genome shotgun (WGS) entry which is preliminary data.</text>
</comment>
<accession>A0ABW7A329</accession>